<accession>L9L9P5</accession>
<dbReference type="EMBL" id="KB320459">
    <property type="protein sequence ID" value="ELW71603.1"/>
    <property type="molecule type" value="Genomic_DNA"/>
</dbReference>
<evidence type="ECO:0000313" key="2">
    <source>
        <dbReference type="Proteomes" id="UP000011518"/>
    </source>
</evidence>
<dbReference type="GO" id="GO:0016740">
    <property type="term" value="F:transferase activity"/>
    <property type="evidence" value="ECO:0007669"/>
    <property type="project" value="UniProtKB-KW"/>
</dbReference>
<proteinExistence type="predicted"/>
<evidence type="ECO:0000313" key="1">
    <source>
        <dbReference type="EMBL" id="ELW71603.1"/>
    </source>
</evidence>
<dbReference type="InParanoid" id="L9L9P5"/>
<name>L9L9P5_TUPCH</name>
<reference evidence="2" key="2">
    <citation type="journal article" date="2013" name="Nat. Commun.">
        <title>Genome of the Chinese tree shrew.</title>
        <authorList>
            <person name="Fan Y."/>
            <person name="Huang Z.Y."/>
            <person name="Cao C.C."/>
            <person name="Chen C.S."/>
            <person name="Chen Y.X."/>
            <person name="Fan D.D."/>
            <person name="He J."/>
            <person name="Hou H.L."/>
            <person name="Hu L."/>
            <person name="Hu X.T."/>
            <person name="Jiang X.T."/>
            <person name="Lai R."/>
            <person name="Lang Y.S."/>
            <person name="Liang B."/>
            <person name="Liao S.G."/>
            <person name="Mu D."/>
            <person name="Ma Y.Y."/>
            <person name="Niu Y.Y."/>
            <person name="Sun X.Q."/>
            <person name="Xia J.Q."/>
            <person name="Xiao J."/>
            <person name="Xiong Z.Q."/>
            <person name="Xu L."/>
            <person name="Yang L."/>
            <person name="Zhang Y."/>
            <person name="Zhao W."/>
            <person name="Zhao X.D."/>
            <person name="Zheng Y.T."/>
            <person name="Zhou J.M."/>
            <person name="Zhu Y.B."/>
            <person name="Zhang G.J."/>
            <person name="Wang J."/>
            <person name="Yao Y.G."/>
        </authorList>
    </citation>
    <scope>NUCLEOTIDE SEQUENCE [LARGE SCALE GENOMIC DNA]</scope>
</reference>
<keyword evidence="2" id="KW-1185">Reference proteome</keyword>
<protein>
    <submittedName>
        <fullName evidence="1">Carbohydrate sulfotransferase 11</fullName>
    </submittedName>
</protein>
<keyword evidence="1" id="KW-0808">Transferase</keyword>
<organism evidence="1 2">
    <name type="scientific">Tupaia chinensis</name>
    <name type="common">Chinese tree shrew</name>
    <name type="synonym">Tupaia belangeri chinensis</name>
    <dbReference type="NCBI Taxonomy" id="246437"/>
    <lineage>
        <taxon>Eukaryota</taxon>
        <taxon>Metazoa</taxon>
        <taxon>Chordata</taxon>
        <taxon>Craniata</taxon>
        <taxon>Vertebrata</taxon>
        <taxon>Euteleostomi</taxon>
        <taxon>Mammalia</taxon>
        <taxon>Eutheria</taxon>
        <taxon>Euarchontoglires</taxon>
        <taxon>Scandentia</taxon>
        <taxon>Tupaiidae</taxon>
        <taxon>Tupaia</taxon>
    </lineage>
</organism>
<gene>
    <name evidence="1" type="ORF">TREES_T100002547</name>
</gene>
<sequence>MGEKMLTRVSSLVGSIMRRNPFGVDICCRKGSRSPLQELYNPIQSWLCPLQEASSPAPLVLPALRDWFISSAVRAFSCTWAFAHAALPHSTWWLLLSLRKGPSRAVTHSPASPRQPFAYSHYFTDSVLVICAVLSPTCRVCHLCACVVLRTVPEHGACRWVDELVASE</sequence>
<dbReference type="AlphaFoldDB" id="L9L9P5"/>
<reference evidence="2" key="1">
    <citation type="submission" date="2012-07" db="EMBL/GenBank/DDBJ databases">
        <title>Genome of the Chinese tree shrew, a rising model animal genetically related to primates.</title>
        <authorList>
            <person name="Zhang G."/>
            <person name="Fan Y."/>
            <person name="Yao Y."/>
            <person name="Huang Z."/>
        </authorList>
    </citation>
    <scope>NUCLEOTIDE SEQUENCE [LARGE SCALE GENOMIC DNA]</scope>
</reference>
<dbReference type="Proteomes" id="UP000011518">
    <property type="component" value="Unassembled WGS sequence"/>
</dbReference>